<evidence type="ECO:0000313" key="3">
    <source>
        <dbReference type="Proteomes" id="UP000600101"/>
    </source>
</evidence>
<keyword evidence="1" id="KW-0472">Membrane</keyword>
<keyword evidence="1" id="KW-1133">Transmembrane helix</keyword>
<organism evidence="2 3">
    <name type="scientific">Siccirubricoccus deserti</name>
    <dbReference type="NCBI Taxonomy" id="2013562"/>
    <lineage>
        <taxon>Bacteria</taxon>
        <taxon>Pseudomonadati</taxon>
        <taxon>Pseudomonadota</taxon>
        <taxon>Alphaproteobacteria</taxon>
        <taxon>Acetobacterales</taxon>
        <taxon>Roseomonadaceae</taxon>
        <taxon>Siccirubricoccus</taxon>
    </lineage>
</organism>
<reference evidence="2" key="1">
    <citation type="submission" date="2020-08" db="EMBL/GenBank/DDBJ databases">
        <authorList>
            <person name="Hu Y."/>
            <person name="Nguyen S.V."/>
            <person name="Li F."/>
            <person name="Fanning S."/>
        </authorList>
    </citation>
    <scope>NUCLEOTIDE SEQUENCE</scope>
    <source>
        <strain evidence="2">SYSU D8009</strain>
    </source>
</reference>
<feature type="transmembrane region" description="Helical" evidence="1">
    <location>
        <begin position="139"/>
        <end position="164"/>
    </location>
</feature>
<name>A0A9X0R0J3_9PROT</name>
<dbReference type="RefSeq" id="WP_186772222.1">
    <property type="nucleotide sequence ID" value="NZ_JACOMF010000029.1"/>
</dbReference>
<protein>
    <recommendedName>
        <fullName evidence="4">Permease</fullName>
    </recommendedName>
</protein>
<feature type="transmembrane region" description="Helical" evidence="1">
    <location>
        <begin position="37"/>
        <end position="56"/>
    </location>
</feature>
<proteinExistence type="predicted"/>
<keyword evidence="1" id="KW-0812">Transmembrane</keyword>
<dbReference type="Proteomes" id="UP000600101">
    <property type="component" value="Unassembled WGS sequence"/>
</dbReference>
<keyword evidence="3" id="KW-1185">Reference proteome</keyword>
<sequence>MTPGQFLLIAAALIAFGLALRRGVPTAQRALRETGQTITRVLPLLLVALPMAAFLAELIPPDVAAGWLGPESGLPGIAIASLAGGFIPGGPFVSFPLVLTFIKAGAGGPQMVALITGWAILGFHRVIAWEWPVLGPRFIAIRLIASFALPVLAGLLAGLLLPFFPHALVRP</sequence>
<feature type="transmembrane region" description="Helical" evidence="1">
    <location>
        <begin position="108"/>
        <end position="127"/>
    </location>
</feature>
<dbReference type="EMBL" id="JACOMF010000029">
    <property type="protein sequence ID" value="MBC4017459.1"/>
    <property type="molecule type" value="Genomic_DNA"/>
</dbReference>
<comment type="caution">
    <text evidence="2">The sequence shown here is derived from an EMBL/GenBank/DDBJ whole genome shotgun (WGS) entry which is preliminary data.</text>
</comment>
<evidence type="ECO:0000256" key="1">
    <source>
        <dbReference type="SAM" id="Phobius"/>
    </source>
</evidence>
<evidence type="ECO:0008006" key="4">
    <source>
        <dbReference type="Google" id="ProtNLM"/>
    </source>
</evidence>
<accession>A0A9X0R0J3</accession>
<gene>
    <name evidence="2" type="ORF">H7965_19305</name>
</gene>
<dbReference type="AlphaFoldDB" id="A0A9X0R0J3"/>
<feature type="transmembrane region" description="Helical" evidence="1">
    <location>
        <begin position="77"/>
        <end position="102"/>
    </location>
</feature>
<evidence type="ECO:0000313" key="2">
    <source>
        <dbReference type="EMBL" id="MBC4017459.1"/>
    </source>
</evidence>